<accession>A0A7G9RX94</accession>
<evidence type="ECO:0000313" key="3">
    <source>
        <dbReference type="Proteomes" id="UP000515928"/>
    </source>
</evidence>
<dbReference type="RefSeq" id="WP_187533351.1">
    <property type="nucleotide sequence ID" value="NZ_CBCSHU010000018.1"/>
</dbReference>
<dbReference type="KEGG" id="eio:H9L01_07550"/>
<dbReference type="Proteomes" id="UP000515928">
    <property type="component" value="Chromosome"/>
</dbReference>
<protein>
    <recommendedName>
        <fullName evidence="4">YtxH domain-containing protein</fullName>
    </recommendedName>
</protein>
<sequence length="312" mass="35634">MSKYDDVLNELVYQIDDIVYEFYNKSNEIIARKSDQDRLLTFRDKTLATINDMNVRSLEIISDFKNKELVEARAEQLLKKNRQIVSSSLDIINSASDKSEFLEDVTSFATGVYESAKEAVSKVEGFASFERLKEKTSDGFKRATDGLDEFMNHPNVTRGTETVKEKTKDALDAGGRLVKEGSDRLAKWLDKQDAKKKDFETEVHDTGEQVRDDAVKFINITVDDVEDAAEDIEEESLTLLNKSNEYIKEKLEKVQDFFESDKDVEVVDKALDHVNEVGDKAEDIVENIKDEAEDKVEDIKSTLEEEVKEEDN</sequence>
<proteinExistence type="predicted"/>
<gene>
    <name evidence="2" type="ORF">H9L01_07550</name>
</gene>
<evidence type="ECO:0000256" key="1">
    <source>
        <dbReference type="SAM" id="Coils"/>
    </source>
</evidence>
<name>A0A7G9RX94_9FIRM</name>
<keyword evidence="3" id="KW-1185">Reference proteome</keyword>
<reference evidence="2 3" key="1">
    <citation type="submission" date="2020-08" db="EMBL/GenBank/DDBJ databases">
        <title>Genome sequence of Erysipelothrix inopinata DSM 15511T.</title>
        <authorList>
            <person name="Hyun D.-W."/>
            <person name="Bae J.-W."/>
        </authorList>
    </citation>
    <scope>NUCLEOTIDE SEQUENCE [LARGE SCALE GENOMIC DNA]</scope>
    <source>
        <strain evidence="2 3">DSM 15511</strain>
    </source>
</reference>
<organism evidence="2 3">
    <name type="scientific">Erysipelothrix inopinata</name>
    <dbReference type="NCBI Taxonomy" id="225084"/>
    <lineage>
        <taxon>Bacteria</taxon>
        <taxon>Bacillati</taxon>
        <taxon>Bacillota</taxon>
        <taxon>Erysipelotrichia</taxon>
        <taxon>Erysipelotrichales</taxon>
        <taxon>Erysipelotrichaceae</taxon>
        <taxon>Erysipelothrix</taxon>
    </lineage>
</organism>
<feature type="coiled-coil region" evidence="1">
    <location>
        <begin position="215"/>
        <end position="242"/>
    </location>
</feature>
<dbReference type="AlphaFoldDB" id="A0A7G9RX94"/>
<evidence type="ECO:0000313" key="2">
    <source>
        <dbReference type="EMBL" id="QNN60219.1"/>
    </source>
</evidence>
<dbReference type="EMBL" id="CP060715">
    <property type="protein sequence ID" value="QNN60219.1"/>
    <property type="molecule type" value="Genomic_DNA"/>
</dbReference>
<evidence type="ECO:0008006" key="4">
    <source>
        <dbReference type="Google" id="ProtNLM"/>
    </source>
</evidence>
<keyword evidence="1" id="KW-0175">Coiled coil</keyword>